<evidence type="ECO:0000313" key="2">
    <source>
        <dbReference type="EMBL" id="CAK9251892.1"/>
    </source>
</evidence>
<feature type="compositionally biased region" description="Polar residues" evidence="1">
    <location>
        <begin position="35"/>
        <end position="49"/>
    </location>
</feature>
<feature type="region of interest" description="Disordered" evidence="1">
    <location>
        <begin position="14"/>
        <end position="65"/>
    </location>
</feature>
<sequence>MREICNKENLLKSIWENEKRQGKTDTPPPPPPPLSSVTLTEDAGQSSGPNPCPKTARVNPGVVRDPYPCPNNDVYIFF</sequence>
<evidence type="ECO:0000313" key="3">
    <source>
        <dbReference type="Proteomes" id="UP001497444"/>
    </source>
</evidence>
<dbReference type="EMBL" id="CAXAQS010000515">
    <property type="protein sequence ID" value="CAK9251892.1"/>
    <property type="molecule type" value="Genomic_DNA"/>
</dbReference>
<proteinExistence type="predicted"/>
<reference evidence="2" key="1">
    <citation type="submission" date="2024-02" db="EMBL/GenBank/DDBJ databases">
        <authorList>
            <consortium name="ELIXIR-Norway"/>
            <consortium name="Elixir Norway"/>
        </authorList>
    </citation>
    <scope>NUCLEOTIDE SEQUENCE</scope>
</reference>
<protein>
    <submittedName>
        <fullName evidence="2">Uncharacterized protein</fullName>
    </submittedName>
</protein>
<dbReference type="Proteomes" id="UP001497444">
    <property type="component" value="Unassembled WGS sequence"/>
</dbReference>
<gene>
    <name evidence="2" type="ORF">CSSPJE1EN1_LOCUS27270</name>
</gene>
<accession>A0ABP0VEF6</accession>
<comment type="caution">
    <text evidence="2">The sequence shown here is derived from an EMBL/GenBank/DDBJ whole genome shotgun (WGS) entry which is preliminary data.</text>
</comment>
<name>A0ABP0VEF6_9BRYO</name>
<organism evidence="2 3">
    <name type="scientific">Sphagnum jensenii</name>
    <dbReference type="NCBI Taxonomy" id="128206"/>
    <lineage>
        <taxon>Eukaryota</taxon>
        <taxon>Viridiplantae</taxon>
        <taxon>Streptophyta</taxon>
        <taxon>Embryophyta</taxon>
        <taxon>Bryophyta</taxon>
        <taxon>Sphagnophytina</taxon>
        <taxon>Sphagnopsida</taxon>
        <taxon>Sphagnales</taxon>
        <taxon>Sphagnaceae</taxon>
        <taxon>Sphagnum</taxon>
    </lineage>
</organism>
<feature type="compositionally biased region" description="Basic and acidic residues" evidence="1">
    <location>
        <begin position="14"/>
        <end position="23"/>
    </location>
</feature>
<keyword evidence="3" id="KW-1185">Reference proteome</keyword>
<evidence type="ECO:0000256" key="1">
    <source>
        <dbReference type="SAM" id="MobiDB-lite"/>
    </source>
</evidence>